<reference evidence="1 2" key="1">
    <citation type="submission" date="2015-06" db="EMBL/GenBank/DDBJ databases">
        <title>Draft genome of the moderately acidophilic sulfate reducer Candidatus Desulfosporosinus acididurans strain M1.</title>
        <authorList>
            <person name="Poehlein A."/>
            <person name="Petzsch P."/>
            <person name="Johnson B.D."/>
            <person name="Schloemann M."/>
            <person name="Daniel R."/>
            <person name="Muehling M."/>
        </authorList>
    </citation>
    <scope>NUCLEOTIDE SEQUENCE [LARGE SCALE GENOMIC DNA]</scope>
    <source>
        <strain evidence="1 2">M1</strain>
    </source>
</reference>
<protein>
    <submittedName>
        <fullName evidence="1">Uncharacterized protein</fullName>
    </submittedName>
</protein>
<keyword evidence="2" id="KW-1185">Reference proteome</keyword>
<dbReference type="STRING" id="476652.DEAC_c40320"/>
<name>A0A0J1FM65_9FIRM</name>
<organism evidence="1 2">
    <name type="scientific">Desulfosporosinus acididurans</name>
    <dbReference type="NCBI Taxonomy" id="476652"/>
    <lineage>
        <taxon>Bacteria</taxon>
        <taxon>Bacillati</taxon>
        <taxon>Bacillota</taxon>
        <taxon>Clostridia</taxon>
        <taxon>Eubacteriales</taxon>
        <taxon>Desulfitobacteriaceae</taxon>
        <taxon>Desulfosporosinus</taxon>
    </lineage>
</organism>
<accession>A0A0J1FM65</accession>
<proteinExistence type="predicted"/>
<dbReference type="EMBL" id="LDZY01000018">
    <property type="protein sequence ID" value="KLU64038.1"/>
    <property type="molecule type" value="Genomic_DNA"/>
</dbReference>
<dbReference type="Proteomes" id="UP000036356">
    <property type="component" value="Unassembled WGS sequence"/>
</dbReference>
<comment type="caution">
    <text evidence="1">The sequence shown here is derived from an EMBL/GenBank/DDBJ whole genome shotgun (WGS) entry which is preliminary data.</text>
</comment>
<evidence type="ECO:0000313" key="1">
    <source>
        <dbReference type="EMBL" id="KLU64038.1"/>
    </source>
</evidence>
<evidence type="ECO:0000313" key="2">
    <source>
        <dbReference type="Proteomes" id="UP000036356"/>
    </source>
</evidence>
<dbReference type="RefSeq" id="WP_161796482.1">
    <property type="nucleotide sequence ID" value="NZ_LDZY01000018.1"/>
</dbReference>
<gene>
    <name evidence="1" type="ORF">DEAC_c40320</name>
</gene>
<dbReference type="PATRIC" id="fig|476652.3.peg.4272"/>
<dbReference type="AlphaFoldDB" id="A0A0J1FM65"/>
<sequence>MIAENAKDKPKQELACVINVKKRTNADMQRSMIAGGLGLGVRKQNVNTHH</sequence>